<dbReference type="AlphaFoldDB" id="K0TA74"/>
<evidence type="ECO:0000313" key="3">
    <source>
        <dbReference type="Proteomes" id="UP000266841"/>
    </source>
</evidence>
<protein>
    <submittedName>
        <fullName evidence="2">Uncharacterized protein</fullName>
    </submittedName>
</protein>
<keyword evidence="3" id="KW-1185">Reference proteome</keyword>
<dbReference type="Proteomes" id="UP000266841">
    <property type="component" value="Unassembled WGS sequence"/>
</dbReference>
<gene>
    <name evidence="2" type="ORF">THAOC_08364</name>
</gene>
<feature type="non-terminal residue" evidence="2">
    <location>
        <position position="1"/>
    </location>
</feature>
<organism evidence="2 3">
    <name type="scientific">Thalassiosira oceanica</name>
    <name type="common">Marine diatom</name>
    <dbReference type="NCBI Taxonomy" id="159749"/>
    <lineage>
        <taxon>Eukaryota</taxon>
        <taxon>Sar</taxon>
        <taxon>Stramenopiles</taxon>
        <taxon>Ochrophyta</taxon>
        <taxon>Bacillariophyta</taxon>
        <taxon>Coscinodiscophyceae</taxon>
        <taxon>Thalassiosirophycidae</taxon>
        <taxon>Thalassiosirales</taxon>
        <taxon>Thalassiosiraceae</taxon>
        <taxon>Thalassiosira</taxon>
    </lineage>
</organism>
<feature type="compositionally biased region" description="Low complexity" evidence="1">
    <location>
        <begin position="61"/>
        <end position="75"/>
    </location>
</feature>
<proteinExistence type="predicted"/>
<feature type="region of interest" description="Disordered" evidence="1">
    <location>
        <begin position="1"/>
        <end position="20"/>
    </location>
</feature>
<reference evidence="2 3" key="1">
    <citation type="journal article" date="2012" name="Genome Biol.">
        <title>Genome and low-iron response of an oceanic diatom adapted to chronic iron limitation.</title>
        <authorList>
            <person name="Lommer M."/>
            <person name="Specht M."/>
            <person name="Roy A.S."/>
            <person name="Kraemer L."/>
            <person name="Andreson R."/>
            <person name="Gutowska M.A."/>
            <person name="Wolf J."/>
            <person name="Bergner S.V."/>
            <person name="Schilhabel M.B."/>
            <person name="Klostermeier U.C."/>
            <person name="Beiko R.G."/>
            <person name="Rosenstiel P."/>
            <person name="Hippler M."/>
            <person name="Laroche J."/>
        </authorList>
    </citation>
    <scope>NUCLEOTIDE SEQUENCE [LARGE SCALE GENOMIC DNA]</scope>
    <source>
        <strain evidence="2 3">CCMP1005</strain>
    </source>
</reference>
<dbReference type="EMBL" id="AGNL01008750">
    <property type="protein sequence ID" value="EJK70286.1"/>
    <property type="molecule type" value="Genomic_DNA"/>
</dbReference>
<sequence>SGATGPRGRTVLGGASGAGRPYGELAAAVEASESMEAAIRLIEGQNDALEERRRAGVVCGSAAAGPASAASPAAARGGGVGMRPISEDGDGGFLSFWNRAGDDEKTGQEGGPGARKDKKKKSKKKRRDREEGSVLTSFF</sequence>
<evidence type="ECO:0000256" key="1">
    <source>
        <dbReference type="SAM" id="MobiDB-lite"/>
    </source>
</evidence>
<comment type="caution">
    <text evidence="2">The sequence shown here is derived from an EMBL/GenBank/DDBJ whole genome shotgun (WGS) entry which is preliminary data.</text>
</comment>
<name>K0TA74_THAOC</name>
<feature type="compositionally biased region" description="Basic residues" evidence="1">
    <location>
        <begin position="116"/>
        <end position="127"/>
    </location>
</feature>
<accession>K0TA74</accession>
<evidence type="ECO:0000313" key="2">
    <source>
        <dbReference type="EMBL" id="EJK70286.1"/>
    </source>
</evidence>
<feature type="region of interest" description="Disordered" evidence="1">
    <location>
        <begin position="61"/>
        <end position="139"/>
    </location>
</feature>